<gene>
    <name evidence="2" type="ORF">NTEN_LOCUS2176</name>
</gene>
<feature type="region of interest" description="Disordered" evidence="1">
    <location>
        <begin position="288"/>
        <end position="312"/>
    </location>
</feature>
<feature type="compositionally biased region" description="Basic and acidic residues" evidence="1">
    <location>
        <begin position="380"/>
        <end position="389"/>
    </location>
</feature>
<sequence length="415" mass="45226">MYQKKSSMIKFTLVKKISTVETITSDEAASSCMDNVHFNDLLHSSMSDTSSVTMPQSIKNDPKLFKDDVDIRFSRTLNSCKFTDRCHYQPFRQEKDDTVSTLNLFDSERRRSSALSPRRTSGASSVSESTVVSNPSSPSNVSEATLVGSNESDQSNQDSAAVATTSTQSTTTNYATPRTSQSTSVTTSVSPPTHTGPPAVPPRPNITPSSSPAHELYRENQEKLNLGKPYHQYGKRKSFEGHRKGDGDVEWEEEPQISSGVSSRSASIVSSATMQGYYLGRRSCAGIDSEGQTMSPRPSFQHETPQTTSKAGVVITSFRQSQRRCWLISRSSTSTAAAAFAIATSASSNPRDVTNGSGAPGGGKNNSRNNNCESNSRAGSYRERRRKESVMSTAATMRVLNVLRHWVSKHSQVSL</sequence>
<dbReference type="AlphaFoldDB" id="A0A6H5G0V3"/>
<feature type="compositionally biased region" description="Low complexity" evidence="1">
    <location>
        <begin position="365"/>
        <end position="377"/>
    </location>
</feature>
<feature type="compositionally biased region" description="Pro residues" evidence="1">
    <location>
        <begin position="194"/>
        <end position="205"/>
    </location>
</feature>
<organism evidence="2 3">
    <name type="scientific">Nesidiocoris tenuis</name>
    <dbReference type="NCBI Taxonomy" id="355587"/>
    <lineage>
        <taxon>Eukaryota</taxon>
        <taxon>Metazoa</taxon>
        <taxon>Ecdysozoa</taxon>
        <taxon>Arthropoda</taxon>
        <taxon>Hexapoda</taxon>
        <taxon>Insecta</taxon>
        <taxon>Pterygota</taxon>
        <taxon>Neoptera</taxon>
        <taxon>Paraneoptera</taxon>
        <taxon>Hemiptera</taxon>
        <taxon>Heteroptera</taxon>
        <taxon>Panheteroptera</taxon>
        <taxon>Cimicomorpha</taxon>
        <taxon>Miridae</taxon>
        <taxon>Dicyphina</taxon>
        <taxon>Nesidiocoris</taxon>
    </lineage>
</organism>
<dbReference type="EMBL" id="CADCXU010003293">
    <property type="protein sequence ID" value="CAA9995385.1"/>
    <property type="molecule type" value="Genomic_DNA"/>
</dbReference>
<evidence type="ECO:0000313" key="2">
    <source>
        <dbReference type="EMBL" id="CAA9995385.1"/>
    </source>
</evidence>
<feature type="region of interest" description="Disordered" evidence="1">
    <location>
        <begin position="347"/>
        <end position="392"/>
    </location>
</feature>
<feature type="compositionally biased region" description="Polar residues" evidence="1">
    <location>
        <begin position="147"/>
        <end position="158"/>
    </location>
</feature>
<evidence type="ECO:0000313" key="3">
    <source>
        <dbReference type="Proteomes" id="UP000479000"/>
    </source>
</evidence>
<accession>A0A6H5G0V3</accession>
<protein>
    <submittedName>
        <fullName evidence="2">Uncharacterized protein</fullName>
    </submittedName>
</protein>
<evidence type="ECO:0000256" key="1">
    <source>
        <dbReference type="SAM" id="MobiDB-lite"/>
    </source>
</evidence>
<reference evidence="2 3" key="1">
    <citation type="submission" date="2020-02" db="EMBL/GenBank/DDBJ databases">
        <authorList>
            <person name="Ferguson B K."/>
        </authorList>
    </citation>
    <scope>NUCLEOTIDE SEQUENCE [LARGE SCALE GENOMIC DNA]</scope>
</reference>
<feature type="compositionally biased region" description="Basic and acidic residues" evidence="1">
    <location>
        <begin position="237"/>
        <end position="247"/>
    </location>
</feature>
<proteinExistence type="predicted"/>
<feature type="compositionally biased region" description="Low complexity" evidence="1">
    <location>
        <begin position="159"/>
        <end position="193"/>
    </location>
</feature>
<keyword evidence="3" id="KW-1185">Reference proteome</keyword>
<feature type="region of interest" description="Disordered" evidence="1">
    <location>
        <begin position="109"/>
        <end position="255"/>
    </location>
</feature>
<dbReference type="OrthoDB" id="6597100at2759"/>
<dbReference type="Proteomes" id="UP000479000">
    <property type="component" value="Unassembled WGS sequence"/>
</dbReference>
<feature type="compositionally biased region" description="Polar residues" evidence="1">
    <location>
        <begin position="290"/>
        <end position="310"/>
    </location>
</feature>
<feature type="compositionally biased region" description="Low complexity" evidence="1">
    <location>
        <begin position="120"/>
        <end position="144"/>
    </location>
</feature>
<name>A0A6H5G0V3_9HEMI</name>